<dbReference type="InterPro" id="IPR050203">
    <property type="entry name" value="Trp-tRNA_synthetase"/>
</dbReference>
<evidence type="ECO:0000256" key="9">
    <source>
        <dbReference type="ARBA" id="ARBA00030268"/>
    </source>
</evidence>
<evidence type="ECO:0000313" key="12">
    <source>
        <dbReference type="EMBL" id="EGG13545.1"/>
    </source>
</evidence>
<evidence type="ECO:0000313" key="13">
    <source>
        <dbReference type="Proteomes" id="UP000007797"/>
    </source>
</evidence>
<evidence type="ECO:0000256" key="11">
    <source>
        <dbReference type="RuleBase" id="RU363036"/>
    </source>
</evidence>
<proteinExistence type="inferred from homology"/>
<dbReference type="Proteomes" id="UP000007797">
    <property type="component" value="Unassembled WGS sequence"/>
</dbReference>
<evidence type="ECO:0000256" key="7">
    <source>
        <dbReference type="ARBA" id="ARBA00022917"/>
    </source>
</evidence>
<dbReference type="NCBIfam" id="TIGR00233">
    <property type="entry name" value="trpS"/>
    <property type="match status" value="1"/>
</dbReference>
<evidence type="ECO:0000256" key="10">
    <source>
        <dbReference type="ARBA" id="ARBA00049929"/>
    </source>
</evidence>
<dbReference type="Gene3D" id="1.10.240.10">
    <property type="entry name" value="Tyrosyl-Transfer RNA Synthetase"/>
    <property type="match status" value="1"/>
</dbReference>
<dbReference type="RefSeq" id="XP_004350249.1">
    <property type="nucleotide sequence ID" value="XM_004350199.1"/>
</dbReference>
<dbReference type="AlphaFoldDB" id="F4QC58"/>
<name>F4QC58_CACFS</name>
<keyword evidence="4 11" id="KW-0436">Ligase</keyword>
<reference evidence="13" key="1">
    <citation type="journal article" date="2011" name="Genome Res.">
        <title>Phylogeny-wide analysis of social amoeba genomes highlights ancient origins for complex intercellular communication.</title>
        <authorList>
            <person name="Heidel A.J."/>
            <person name="Lawal H.M."/>
            <person name="Felder M."/>
            <person name="Schilde C."/>
            <person name="Helps N.R."/>
            <person name="Tunggal B."/>
            <person name="Rivero F."/>
            <person name="John U."/>
            <person name="Schleicher M."/>
            <person name="Eichinger L."/>
            <person name="Platzer M."/>
            <person name="Noegel A.A."/>
            <person name="Schaap P."/>
            <person name="Gloeckner G."/>
        </authorList>
    </citation>
    <scope>NUCLEOTIDE SEQUENCE [LARGE SCALE GENOMIC DNA]</scope>
    <source>
        <strain evidence="13">SH3</strain>
    </source>
</reference>
<dbReference type="InterPro" id="IPR002305">
    <property type="entry name" value="aa-tRNA-synth_Ic"/>
</dbReference>
<sequence length="411" mass="45353">MLNRITASTFKNAKNVMIIKGGMRSYSTGTKEDDSSLIISMEQLKKHHDFVNKPTRIFSGMQPTNGGLHIGNYSGAMLNWIELQNSIARNEAKIAKDGGGAGEDSSSSLLFSIVDLHSLTNKAVQPASLRKNTVDVAIEYVACGIDPDKVVLFNQSQVPAHCELSWILSCHTALGRLENMIQFKEKSKKNTDSAVQSTYGLLAYPILMAADILLYRATHVPVGEDQTQHVELTRKIAHAFNAHYKTDYFPLPQIVSTSESKRIMSLQNAASKMSKSDVSENSRINLTDSNETIAKKISKAATDSTIGITYDTVTRPNIANLLAIASAMMPSTQPLSPADIASQFTNAKHSEFKSFLTQTITNHLAPIREKIEYHQANPKYIKEILQKGSHRARSIANRNLTDIKNIIGLYE</sequence>
<dbReference type="InterPro" id="IPR001412">
    <property type="entry name" value="aa-tRNA-synth_I_CS"/>
</dbReference>
<evidence type="ECO:0000256" key="4">
    <source>
        <dbReference type="ARBA" id="ARBA00022598"/>
    </source>
</evidence>
<dbReference type="PRINTS" id="PR01039">
    <property type="entry name" value="TRNASYNTHTRP"/>
</dbReference>
<dbReference type="OrthoDB" id="15808at2759"/>
<evidence type="ECO:0000256" key="5">
    <source>
        <dbReference type="ARBA" id="ARBA00022741"/>
    </source>
</evidence>
<dbReference type="InterPro" id="IPR014729">
    <property type="entry name" value="Rossmann-like_a/b/a_fold"/>
</dbReference>
<keyword evidence="5 11" id="KW-0547">Nucleotide-binding</keyword>
<dbReference type="EC" id="6.1.1.2" evidence="3"/>
<dbReference type="HAMAP" id="MF_00140_B">
    <property type="entry name" value="Trp_tRNA_synth_B"/>
    <property type="match status" value="1"/>
</dbReference>
<dbReference type="GO" id="GO:0005739">
    <property type="term" value="C:mitochondrion"/>
    <property type="evidence" value="ECO:0007669"/>
    <property type="project" value="UniProtKB-SubCell"/>
</dbReference>
<dbReference type="InterPro" id="IPR002306">
    <property type="entry name" value="Trp-tRNA-ligase"/>
</dbReference>
<dbReference type="PANTHER" id="PTHR43766:SF1">
    <property type="entry name" value="TRYPTOPHAN--TRNA LIGASE, MITOCHONDRIAL"/>
    <property type="match status" value="1"/>
</dbReference>
<accession>F4QC58</accession>
<keyword evidence="8 11" id="KW-0030">Aminoacyl-tRNA synthetase</keyword>
<comment type="subcellular location">
    <subcellularLocation>
        <location evidence="1">Mitochondrion</location>
    </subcellularLocation>
</comment>
<organism evidence="12 13">
    <name type="scientific">Cavenderia fasciculata</name>
    <name type="common">Slime mold</name>
    <name type="synonym">Dictyostelium fasciculatum</name>
    <dbReference type="NCBI Taxonomy" id="261658"/>
    <lineage>
        <taxon>Eukaryota</taxon>
        <taxon>Amoebozoa</taxon>
        <taxon>Evosea</taxon>
        <taxon>Eumycetozoa</taxon>
        <taxon>Dictyostelia</taxon>
        <taxon>Acytosteliales</taxon>
        <taxon>Cavenderiaceae</taxon>
        <taxon>Cavenderia</taxon>
    </lineage>
</organism>
<evidence type="ECO:0000256" key="3">
    <source>
        <dbReference type="ARBA" id="ARBA00013161"/>
    </source>
</evidence>
<dbReference type="SUPFAM" id="SSF52374">
    <property type="entry name" value="Nucleotidylyl transferase"/>
    <property type="match status" value="1"/>
</dbReference>
<comment type="similarity">
    <text evidence="2 11">Belongs to the class-I aminoacyl-tRNA synthetase family.</text>
</comment>
<dbReference type="Pfam" id="PF00579">
    <property type="entry name" value="tRNA-synt_1b"/>
    <property type="match status" value="1"/>
</dbReference>
<dbReference type="STRING" id="1054147.F4QC58"/>
<keyword evidence="7 11" id="KW-0648">Protein biosynthesis</keyword>
<evidence type="ECO:0000256" key="6">
    <source>
        <dbReference type="ARBA" id="ARBA00022840"/>
    </source>
</evidence>
<dbReference type="EMBL" id="GL883029">
    <property type="protein sequence ID" value="EGG13545.1"/>
    <property type="molecule type" value="Genomic_DNA"/>
</dbReference>
<dbReference type="GO" id="GO:0006436">
    <property type="term" value="P:tryptophanyl-tRNA aminoacylation"/>
    <property type="evidence" value="ECO:0007669"/>
    <property type="project" value="InterPro"/>
</dbReference>
<comment type="catalytic activity">
    <reaction evidence="10">
        <text>tRNA(Trp) + L-tryptophan + ATP = L-tryptophyl-tRNA(Trp) + AMP + diphosphate + H(+)</text>
        <dbReference type="Rhea" id="RHEA:24080"/>
        <dbReference type="Rhea" id="RHEA-COMP:9671"/>
        <dbReference type="Rhea" id="RHEA-COMP:9705"/>
        <dbReference type="ChEBI" id="CHEBI:15378"/>
        <dbReference type="ChEBI" id="CHEBI:30616"/>
        <dbReference type="ChEBI" id="CHEBI:33019"/>
        <dbReference type="ChEBI" id="CHEBI:57912"/>
        <dbReference type="ChEBI" id="CHEBI:78442"/>
        <dbReference type="ChEBI" id="CHEBI:78535"/>
        <dbReference type="ChEBI" id="CHEBI:456215"/>
        <dbReference type="EC" id="6.1.1.2"/>
    </reaction>
</comment>
<dbReference type="FunFam" id="1.10.240.10:FF:000002">
    <property type="entry name" value="Tryptophan--tRNA ligase"/>
    <property type="match status" value="1"/>
</dbReference>
<protein>
    <recommendedName>
        <fullName evidence="3">tryptophan--tRNA ligase</fullName>
        <ecNumber evidence="3">6.1.1.2</ecNumber>
    </recommendedName>
    <alternativeName>
        <fullName evidence="9">Tryptophanyl-tRNA synthetase</fullName>
    </alternativeName>
</protein>
<keyword evidence="13" id="KW-1185">Reference proteome</keyword>
<evidence type="ECO:0000256" key="2">
    <source>
        <dbReference type="ARBA" id="ARBA00005594"/>
    </source>
</evidence>
<dbReference type="GO" id="GO:0004830">
    <property type="term" value="F:tryptophan-tRNA ligase activity"/>
    <property type="evidence" value="ECO:0007669"/>
    <property type="project" value="UniProtKB-EC"/>
</dbReference>
<dbReference type="PANTHER" id="PTHR43766">
    <property type="entry name" value="TRYPTOPHAN--TRNA LIGASE, MITOCHONDRIAL"/>
    <property type="match status" value="1"/>
</dbReference>
<evidence type="ECO:0000256" key="1">
    <source>
        <dbReference type="ARBA" id="ARBA00004173"/>
    </source>
</evidence>
<dbReference type="PROSITE" id="PS00178">
    <property type="entry name" value="AA_TRNA_LIGASE_I"/>
    <property type="match status" value="1"/>
</dbReference>
<dbReference type="GeneID" id="14866020"/>
<dbReference type="InterPro" id="IPR024109">
    <property type="entry name" value="Trp-tRNA-ligase_bac-type"/>
</dbReference>
<dbReference type="KEGG" id="dfa:DFA_11306"/>
<gene>
    <name evidence="12" type="primary">mtrpS</name>
    <name evidence="12" type="ORF">DFA_11306</name>
</gene>
<dbReference type="GO" id="GO:0005524">
    <property type="term" value="F:ATP binding"/>
    <property type="evidence" value="ECO:0007669"/>
    <property type="project" value="UniProtKB-KW"/>
</dbReference>
<dbReference type="CDD" id="cd00806">
    <property type="entry name" value="TrpRS_core"/>
    <property type="match status" value="1"/>
</dbReference>
<dbReference type="Gene3D" id="3.40.50.620">
    <property type="entry name" value="HUPs"/>
    <property type="match status" value="1"/>
</dbReference>
<dbReference type="OMA" id="GWGQFKP"/>
<keyword evidence="6 11" id="KW-0067">ATP-binding</keyword>
<evidence type="ECO:0000256" key="8">
    <source>
        <dbReference type="ARBA" id="ARBA00023146"/>
    </source>
</evidence>